<evidence type="ECO:0000313" key="1">
    <source>
        <dbReference type="EMBL" id="WZL70526.1"/>
    </source>
</evidence>
<proteinExistence type="predicted"/>
<dbReference type="Proteomes" id="UP001486565">
    <property type="component" value="Chromosome"/>
</dbReference>
<protein>
    <submittedName>
        <fullName evidence="1">DUF3243 domain-containing protein</fullName>
    </submittedName>
</protein>
<dbReference type="InterPro" id="IPR021637">
    <property type="entry name" value="DUF3243"/>
</dbReference>
<dbReference type="RefSeq" id="WP_341877492.1">
    <property type="nucleotide sequence ID" value="NZ_CP121687.1"/>
</dbReference>
<dbReference type="EMBL" id="CP121687">
    <property type="protein sequence ID" value="WZL70526.1"/>
    <property type="molecule type" value="Genomic_DNA"/>
</dbReference>
<dbReference type="PIRSF" id="PIRSF004764">
    <property type="entry name" value="YmfJ"/>
    <property type="match status" value="1"/>
</dbReference>
<dbReference type="InterPro" id="IPR038292">
    <property type="entry name" value="YmfJ/YflH_sf"/>
</dbReference>
<gene>
    <name evidence="1" type="ORF">QBE51_03075</name>
</gene>
<organism evidence="1 2">
    <name type="scientific">Defluviitalea saccharophila</name>
    <dbReference type="NCBI Taxonomy" id="879970"/>
    <lineage>
        <taxon>Bacteria</taxon>
        <taxon>Bacillati</taxon>
        <taxon>Bacillota</taxon>
        <taxon>Clostridia</taxon>
        <taxon>Lachnospirales</taxon>
        <taxon>Defluviitaleaceae</taxon>
        <taxon>Defluviitalea</taxon>
    </lineage>
</organism>
<dbReference type="Pfam" id="PF11588">
    <property type="entry name" value="DUF3243"/>
    <property type="match status" value="1"/>
</dbReference>
<accession>A0ABZ2Y7E3</accession>
<sequence length="90" mass="10073">MDYENTNTINDWGNWKNTIAKAVDLGQIVGLSDETISKVGTKIGNILNASVDPENGEQRLLKELWSVADDEDRQTLSKLIVKMVQSDDHE</sequence>
<dbReference type="InterPro" id="IPR024702">
    <property type="entry name" value="Uncharacterised_YmfJ"/>
</dbReference>
<keyword evidence="2" id="KW-1185">Reference proteome</keyword>
<evidence type="ECO:0000313" key="2">
    <source>
        <dbReference type="Proteomes" id="UP001486565"/>
    </source>
</evidence>
<dbReference type="Gene3D" id="1.10.760.20">
    <property type="entry name" value="Protein of unknown function DUF3243"/>
    <property type="match status" value="1"/>
</dbReference>
<reference evidence="1 2" key="1">
    <citation type="submission" date="2023-03" db="EMBL/GenBank/DDBJ databases">
        <title>Novel Species.</title>
        <authorList>
            <person name="Ma S."/>
        </authorList>
    </citation>
    <scope>NUCLEOTIDE SEQUENCE [LARGE SCALE GENOMIC DNA]</scope>
    <source>
        <strain evidence="1 2">LIND6LT2</strain>
    </source>
</reference>
<name>A0ABZ2Y7E3_9FIRM</name>